<gene>
    <name evidence="2" type="ORF">G3R48_00375</name>
</gene>
<organism evidence="2 3">
    <name type="scientific">Shewanella intestini</name>
    <dbReference type="NCBI Taxonomy" id="2017544"/>
    <lineage>
        <taxon>Bacteria</taxon>
        <taxon>Pseudomonadati</taxon>
        <taxon>Pseudomonadota</taxon>
        <taxon>Gammaproteobacteria</taxon>
        <taxon>Alteromonadales</taxon>
        <taxon>Shewanellaceae</taxon>
        <taxon>Shewanella</taxon>
    </lineage>
</organism>
<reference evidence="2 3" key="1">
    <citation type="submission" date="2020-02" db="EMBL/GenBank/DDBJ databases">
        <title>Shewanella WXL01 sp. nov., a marine bacterium isolated from green algae in Luhuitou Fringing Reef (Northern South China Sea).</title>
        <authorList>
            <person name="Wang X."/>
        </authorList>
    </citation>
    <scope>NUCLEOTIDE SEQUENCE [LARGE SCALE GENOMIC DNA]</scope>
    <source>
        <strain evidence="2 3">MCCC 1A01895</strain>
    </source>
</reference>
<feature type="transmembrane region" description="Helical" evidence="1">
    <location>
        <begin position="77"/>
        <end position="95"/>
    </location>
</feature>
<feature type="transmembrane region" description="Helical" evidence="1">
    <location>
        <begin position="16"/>
        <end position="34"/>
    </location>
</feature>
<keyword evidence="1" id="KW-0472">Membrane</keyword>
<feature type="transmembrane region" description="Helical" evidence="1">
    <location>
        <begin position="40"/>
        <end position="57"/>
    </location>
</feature>
<sequence>MGMLRWNLKEKTERKTRIITLLCVGLILLSELFFGDNSTLYAAMYLSLFAVFAMTITDNIQRRYFTSVMEYAQAFRLVSLLLSLAFLVIWILTSLQRYHLYD</sequence>
<comment type="caution">
    <text evidence="2">The sequence shown here is derived from an EMBL/GenBank/DDBJ whole genome shotgun (WGS) entry which is preliminary data.</text>
</comment>
<protein>
    <recommendedName>
        <fullName evidence="4">DUF202 domain-containing protein</fullName>
    </recommendedName>
</protein>
<dbReference type="RefSeq" id="WP_153661333.1">
    <property type="nucleotide sequence ID" value="NZ_JAAIKR010000001.1"/>
</dbReference>
<dbReference type="Proteomes" id="UP000811844">
    <property type="component" value="Unassembled WGS sequence"/>
</dbReference>
<keyword evidence="1" id="KW-1133">Transmembrane helix</keyword>
<proteinExistence type="predicted"/>
<accession>A0ABS5HXN9</accession>
<evidence type="ECO:0000313" key="3">
    <source>
        <dbReference type="Proteomes" id="UP000811844"/>
    </source>
</evidence>
<evidence type="ECO:0008006" key="4">
    <source>
        <dbReference type="Google" id="ProtNLM"/>
    </source>
</evidence>
<keyword evidence="3" id="KW-1185">Reference proteome</keyword>
<name>A0ABS5HXN9_9GAMM</name>
<dbReference type="EMBL" id="JAAIKR010000001">
    <property type="protein sequence ID" value="MBR9726451.1"/>
    <property type="molecule type" value="Genomic_DNA"/>
</dbReference>
<evidence type="ECO:0000256" key="1">
    <source>
        <dbReference type="SAM" id="Phobius"/>
    </source>
</evidence>
<evidence type="ECO:0000313" key="2">
    <source>
        <dbReference type="EMBL" id="MBR9726451.1"/>
    </source>
</evidence>
<keyword evidence="1" id="KW-0812">Transmembrane</keyword>